<keyword evidence="6" id="KW-1185">Reference proteome</keyword>
<feature type="domain" description="SOCS box" evidence="4">
    <location>
        <begin position="373"/>
        <end position="422"/>
    </location>
</feature>
<sequence>MPSGLPGEGTDKAEGSDKAAIAENCPSIAMDTIVFLFVRWNFFPSEEQQNQHEGVGGKVQFSTHTPGAMLLQQSEAAEGSNAPLNSTGSTTIHGDEEEEETGRWRRQLQLATHLSLFIIGSSMLQLRTSAEEESSCEISQLRQAVFQNNARLLDEMLCQEVYKKVINCRGGWGIAGTPLHAAVSKGHLSCLQVLLGHGALVDCVDVKAQTPLFAAVRGKYLDCVLALLGAGANPNGNSSNNCSPVLTAAREGNTEILKELLRHGAEVNSRSKVLLWTSSARVSSGPLYLAAVYGHMECFKLLLLYGADPDYNCTDAKLLSSIKQPKTVLEMCLRHGCGVEYIQLLIDFGANVYLPTLIIEKSTKQNEAVELLLRERGNPKALTSQCRLAVRRYLKKIDKIQCIEHLDMPTSLINFLQHKPVPVPVL</sequence>
<comment type="caution">
    <text evidence="5">The sequence shown here is derived from an EMBL/GenBank/DDBJ whole genome shotgun (WGS) entry which is preliminary data.</text>
</comment>
<dbReference type="GO" id="GO:0072659">
    <property type="term" value="P:protein localization to plasma membrane"/>
    <property type="evidence" value="ECO:0007669"/>
    <property type="project" value="TreeGrafter"/>
</dbReference>
<dbReference type="PROSITE" id="PS50297">
    <property type="entry name" value="ANK_REP_REGION"/>
    <property type="match status" value="3"/>
</dbReference>
<dbReference type="Pfam" id="PF00023">
    <property type="entry name" value="Ank"/>
    <property type="match status" value="2"/>
</dbReference>
<dbReference type="UniPathway" id="UPA00143"/>
<dbReference type="GO" id="GO:0005886">
    <property type="term" value="C:plasma membrane"/>
    <property type="evidence" value="ECO:0007669"/>
    <property type="project" value="TreeGrafter"/>
</dbReference>
<evidence type="ECO:0000313" key="5">
    <source>
        <dbReference type="EMBL" id="KAA8581076.1"/>
    </source>
</evidence>
<feature type="repeat" description="ANK" evidence="2">
    <location>
        <begin position="282"/>
        <end position="314"/>
    </location>
</feature>
<evidence type="ECO:0000259" key="4">
    <source>
        <dbReference type="PROSITE" id="PS50225"/>
    </source>
</evidence>
<dbReference type="SMART" id="SM00248">
    <property type="entry name" value="ANK"/>
    <property type="match status" value="5"/>
</dbReference>
<dbReference type="AlphaFoldDB" id="A0A5J5CKI0"/>
<dbReference type="PANTHER" id="PTHR24133:SF33">
    <property type="entry name" value="ANKYRIN, ISOFORM B"/>
    <property type="match status" value="1"/>
</dbReference>
<dbReference type="GO" id="GO:0016567">
    <property type="term" value="P:protein ubiquitination"/>
    <property type="evidence" value="ECO:0007669"/>
    <property type="project" value="UniProtKB-UniPathway"/>
</dbReference>
<dbReference type="PROSITE" id="PS50088">
    <property type="entry name" value="ANK_REPEAT"/>
    <property type="match status" value="3"/>
</dbReference>
<evidence type="ECO:0000256" key="3">
    <source>
        <dbReference type="SAM" id="MobiDB-lite"/>
    </source>
</evidence>
<evidence type="ECO:0000313" key="6">
    <source>
        <dbReference type="Proteomes" id="UP000327493"/>
    </source>
</evidence>
<dbReference type="PRINTS" id="PR01415">
    <property type="entry name" value="ANKYRIN"/>
</dbReference>
<dbReference type="GO" id="GO:0008093">
    <property type="term" value="F:cytoskeletal anchor activity"/>
    <property type="evidence" value="ECO:0007669"/>
    <property type="project" value="TreeGrafter"/>
</dbReference>
<dbReference type="Pfam" id="PF12796">
    <property type="entry name" value="Ank_2"/>
    <property type="match status" value="1"/>
</dbReference>
<feature type="repeat" description="ANK" evidence="2">
    <location>
        <begin position="240"/>
        <end position="272"/>
    </location>
</feature>
<dbReference type="Pfam" id="PF07525">
    <property type="entry name" value="SOCS_box"/>
    <property type="match status" value="1"/>
</dbReference>
<dbReference type="InterPro" id="IPR002110">
    <property type="entry name" value="Ankyrin_rpt"/>
</dbReference>
<dbReference type="GO" id="GO:0030507">
    <property type="term" value="F:spectrin binding"/>
    <property type="evidence" value="ECO:0007669"/>
    <property type="project" value="TreeGrafter"/>
</dbReference>
<evidence type="ECO:0000256" key="2">
    <source>
        <dbReference type="PROSITE-ProRule" id="PRU00023"/>
    </source>
</evidence>
<dbReference type="SUPFAM" id="SSF48403">
    <property type="entry name" value="Ankyrin repeat"/>
    <property type="match status" value="1"/>
</dbReference>
<dbReference type="PROSITE" id="PS50225">
    <property type="entry name" value="SOCS"/>
    <property type="match status" value="1"/>
</dbReference>
<keyword evidence="2" id="KW-0040">ANK repeat</keyword>
<evidence type="ECO:0000256" key="1">
    <source>
        <dbReference type="ARBA" id="ARBA00004906"/>
    </source>
</evidence>
<dbReference type="InterPro" id="IPR001496">
    <property type="entry name" value="SOCS_box"/>
</dbReference>
<feature type="region of interest" description="Disordered" evidence="3">
    <location>
        <begin position="76"/>
        <end position="103"/>
    </location>
</feature>
<protein>
    <recommendedName>
        <fullName evidence="4">SOCS box domain-containing protein</fullName>
    </recommendedName>
</protein>
<dbReference type="SMART" id="SM00969">
    <property type="entry name" value="SOCS_box"/>
    <property type="match status" value="1"/>
</dbReference>
<reference evidence="5 6" key="1">
    <citation type="submission" date="2019-08" db="EMBL/GenBank/DDBJ databases">
        <title>A chromosome-level genome assembly, high-density linkage maps, and genome scans reveal the genomic architecture of hybrid incompatibilities underlying speciation via character displacement in darters (Percidae: Etheostominae).</title>
        <authorList>
            <person name="Moran R.L."/>
            <person name="Catchen J.M."/>
            <person name="Fuller R.C."/>
        </authorList>
    </citation>
    <scope>NUCLEOTIDE SEQUENCE [LARGE SCALE GENOMIC DNA]</scope>
    <source>
        <strain evidence="5">EspeVRDwgs_2016</strain>
        <tissue evidence="5">Muscle</tissue>
    </source>
</reference>
<dbReference type="GO" id="GO:0043005">
    <property type="term" value="C:neuron projection"/>
    <property type="evidence" value="ECO:0007669"/>
    <property type="project" value="TreeGrafter"/>
</dbReference>
<gene>
    <name evidence="5" type="ORF">FQN60_002657</name>
</gene>
<name>A0A5J5CKI0_9PERO</name>
<feature type="repeat" description="ANK" evidence="2">
    <location>
        <begin position="174"/>
        <end position="206"/>
    </location>
</feature>
<dbReference type="GO" id="GO:0044325">
    <property type="term" value="F:transmembrane transporter binding"/>
    <property type="evidence" value="ECO:0007669"/>
    <property type="project" value="TreeGrafter"/>
</dbReference>
<dbReference type="EMBL" id="VOFY01000021">
    <property type="protein sequence ID" value="KAA8581076.1"/>
    <property type="molecule type" value="Genomic_DNA"/>
</dbReference>
<dbReference type="Gene3D" id="1.25.40.20">
    <property type="entry name" value="Ankyrin repeat-containing domain"/>
    <property type="match status" value="1"/>
</dbReference>
<accession>A0A5J5CKI0</accession>
<organism evidence="5 6">
    <name type="scientific">Etheostoma spectabile</name>
    <name type="common">orangethroat darter</name>
    <dbReference type="NCBI Taxonomy" id="54343"/>
    <lineage>
        <taxon>Eukaryota</taxon>
        <taxon>Metazoa</taxon>
        <taxon>Chordata</taxon>
        <taxon>Craniata</taxon>
        <taxon>Vertebrata</taxon>
        <taxon>Euteleostomi</taxon>
        <taxon>Actinopterygii</taxon>
        <taxon>Neopterygii</taxon>
        <taxon>Teleostei</taxon>
        <taxon>Neoteleostei</taxon>
        <taxon>Acanthomorphata</taxon>
        <taxon>Eupercaria</taxon>
        <taxon>Perciformes</taxon>
        <taxon>Percoidei</taxon>
        <taxon>Percidae</taxon>
        <taxon>Etheostomatinae</taxon>
        <taxon>Etheostoma</taxon>
    </lineage>
</organism>
<feature type="compositionally biased region" description="Polar residues" evidence="3">
    <location>
        <begin position="82"/>
        <end position="92"/>
    </location>
</feature>
<dbReference type="PANTHER" id="PTHR24133">
    <property type="entry name" value="ANKYRIN DOMAIN-CONTAINING"/>
    <property type="match status" value="1"/>
</dbReference>
<proteinExistence type="predicted"/>
<dbReference type="Gene3D" id="1.10.750.20">
    <property type="entry name" value="SOCS box"/>
    <property type="match status" value="1"/>
</dbReference>
<dbReference type="InterPro" id="IPR052391">
    <property type="entry name" value="E3_Ligase-Neurotoxin"/>
</dbReference>
<comment type="pathway">
    <text evidence="1">Protein modification; protein ubiquitination.</text>
</comment>
<dbReference type="InterPro" id="IPR036770">
    <property type="entry name" value="Ankyrin_rpt-contain_sf"/>
</dbReference>
<dbReference type="Proteomes" id="UP000327493">
    <property type="component" value="Chromosome 21"/>
</dbReference>